<gene>
    <name evidence="2" type="ORF">AO501_06810</name>
</gene>
<dbReference type="SMART" id="SM00347">
    <property type="entry name" value="HTH_MARR"/>
    <property type="match status" value="1"/>
</dbReference>
<dbReference type="GO" id="GO:0003700">
    <property type="term" value="F:DNA-binding transcription factor activity"/>
    <property type="evidence" value="ECO:0007669"/>
    <property type="project" value="InterPro"/>
</dbReference>
<dbReference type="Pfam" id="PF12802">
    <property type="entry name" value="MarR_2"/>
    <property type="match status" value="1"/>
</dbReference>
<evidence type="ECO:0000259" key="1">
    <source>
        <dbReference type="PROSITE" id="PS50995"/>
    </source>
</evidence>
<dbReference type="RefSeq" id="WP_055576051.1">
    <property type="nucleotide sequence ID" value="NZ_LKTM01000001.1"/>
</dbReference>
<organism evidence="2 3">
    <name type="scientific">Mycobacterium gordonae</name>
    <dbReference type="NCBI Taxonomy" id="1778"/>
    <lineage>
        <taxon>Bacteria</taxon>
        <taxon>Bacillati</taxon>
        <taxon>Actinomycetota</taxon>
        <taxon>Actinomycetes</taxon>
        <taxon>Mycobacteriales</taxon>
        <taxon>Mycobacteriaceae</taxon>
        <taxon>Mycobacterium</taxon>
    </lineage>
</organism>
<feature type="domain" description="HTH marR-type" evidence="1">
    <location>
        <begin position="7"/>
        <end position="150"/>
    </location>
</feature>
<dbReference type="EMBL" id="LKTM01000001">
    <property type="protein sequence ID" value="KQH81292.1"/>
    <property type="molecule type" value="Genomic_DNA"/>
</dbReference>
<protein>
    <submittedName>
        <fullName evidence="2">MarR family transcriptional regulator</fullName>
    </submittedName>
</protein>
<name>A0A0Q2XJK3_MYCGO</name>
<dbReference type="PANTHER" id="PTHR33164">
    <property type="entry name" value="TRANSCRIPTIONAL REGULATOR, MARR FAMILY"/>
    <property type="match status" value="1"/>
</dbReference>
<dbReference type="GO" id="GO:0006950">
    <property type="term" value="P:response to stress"/>
    <property type="evidence" value="ECO:0007669"/>
    <property type="project" value="TreeGrafter"/>
</dbReference>
<sequence>MTTNTAKTDLAADVPRILGRFRRQLRRAAGTGYPAGQLSESQAELLRLVSRRPGVSVSVAAAELGLVPNTASTLVSKLSCAGLLERTADPADRRVSRLRLTDSAQQVMDATAATRRAVLHDLLDELDDHQIGVLAKGLEVLEEMTRKLQERCT</sequence>
<dbReference type="InterPro" id="IPR036388">
    <property type="entry name" value="WH-like_DNA-bd_sf"/>
</dbReference>
<dbReference type="Proteomes" id="UP000051677">
    <property type="component" value="Unassembled WGS sequence"/>
</dbReference>
<dbReference type="InterPro" id="IPR000835">
    <property type="entry name" value="HTH_MarR-typ"/>
</dbReference>
<dbReference type="AlphaFoldDB" id="A0A0Q2XJK3"/>
<dbReference type="STRING" id="1778.A9W97_05560"/>
<accession>A0A0Q2XJK3</accession>
<dbReference type="PANTHER" id="PTHR33164:SF103">
    <property type="entry name" value="REGULATORY PROTEIN MARR"/>
    <property type="match status" value="1"/>
</dbReference>
<comment type="caution">
    <text evidence="2">The sequence shown here is derived from an EMBL/GenBank/DDBJ whole genome shotgun (WGS) entry which is preliminary data.</text>
</comment>
<evidence type="ECO:0000313" key="3">
    <source>
        <dbReference type="Proteomes" id="UP000051677"/>
    </source>
</evidence>
<dbReference type="PROSITE" id="PS50995">
    <property type="entry name" value="HTH_MARR_2"/>
    <property type="match status" value="1"/>
</dbReference>
<dbReference type="InterPro" id="IPR039422">
    <property type="entry name" value="MarR/SlyA-like"/>
</dbReference>
<dbReference type="SUPFAM" id="SSF46785">
    <property type="entry name" value="Winged helix' DNA-binding domain"/>
    <property type="match status" value="1"/>
</dbReference>
<dbReference type="Gene3D" id="1.10.10.10">
    <property type="entry name" value="Winged helix-like DNA-binding domain superfamily/Winged helix DNA-binding domain"/>
    <property type="match status" value="1"/>
</dbReference>
<proteinExistence type="predicted"/>
<evidence type="ECO:0000313" key="2">
    <source>
        <dbReference type="EMBL" id="KQH81292.1"/>
    </source>
</evidence>
<reference evidence="2 3" key="1">
    <citation type="submission" date="2015-10" db="EMBL/GenBank/DDBJ databases">
        <title>Mycobacterium gordonae draft genome assembly.</title>
        <authorList>
            <person name="Ustinova V."/>
            <person name="Smirnova T."/>
            <person name="Blagodatskikh K."/>
            <person name="Varlamov D."/>
            <person name="Larionova E."/>
            <person name="Chernousova L."/>
        </authorList>
    </citation>
    <scope>NUCLEOTIDE SEQUENCE [LARGE SCALE GENOMIC DNA]</scope>
    <source>
        <strain evidence="2 3">CTRI 14-8773</strain>
    </source>
</reference>
<dbReference type="InterPro" id="IPR036390">
    <property type="entry name" value="WH_DNA-bd_sf"/>
</dbReference>